<feature type="non-terminal residue" evidence="2">
    <location>
        <position position="155"/>
    </location>
</feature>
<dbReference type="InParanoid" id="D8S5W5"/>
<organism evidence="3">
    <name type="scientific">Selaginella moellendorffii</name>
    <name type="common">Spikemoss</name>
    <dbReference type="NCBI Taxonomy" id="88036"/>
    <lineage>
        <taxon>Eukaryota</taxon>
        <taxon>Viridiplantae</taxon>
        <taxon>Streptophyta</taxon>
        <taxon>Embryophyta</taxon>
        <taxon>Tracheophyta</taxon>
        <taxon>Lycopodiopsida</taxon>
        <taxon>Selaginellales</taxon>
        <taxon>Selaginellaceae</taxon>
        <taxon>Selaginella</taxon>
    </lineage>
</organism>
<evidence type="ECO:0000313" key="2">
    <source>
        <dbReference type="EMBL" id="EFJ20128.1"/>
    </source>
</evidence>
<dbReference type="KEGG" id="smo:SELMODRAFT_37709"/>
<evidence type="ECO:0000313" key="3">
    <source>
        <dbReference type="Proteomes" id="UP000001514"/>
    </source>
</evidence>
<feature type="non-terminal residue" evidence="2">
    <location>
        <position position="1"/>
    </location>
</feature>
<proteinExistence type="predicted"/>
<dbReference type="Proteomes" id="UP000001514">
    <property type="component" value="Unassembled WGS sequence"/>
</dbReference>
<protein>
    <submittedName>
        <fullName evidence="2">Uncharacterized protein</fullName>
    </submittedName>
</protein>
<dbReference type="InterPro" id="IPR043424">
    <property type="entry name" value="BLT-like"/>
</dbReference>
<accession>D8S5W5</accession>
<dbReference type="AlphaFoldDB" id="D8S5W5"/>
<gene>
    <name evidence="2" type="ORF">SELMODRAFT_37709</name>
</gene>
<dbReference type="HOGENOM" id="CLU_116570_0_0_1"/>
<sequence length="155" mass="17674">LSSRYEDGRSLWESQVQDKITSSLQAMRHKLKEEKNANKSLELANQKLEAELLEIRKAIAQAKKDIVAERNSKRMIEDVCDELAKEVGDDKALAIELRRQASAARREAEETRKALQMGEVWKEEKVQGRLAEARFGIEHRNSELDGAIARVEGFL</sequence>
<evidence type="ECO:0000256" key="1">
    <source>
        <dbReference type="SAM" id="Coils"/>
    </source>
</evidence>
<reference evidence="2 3" key="1">
    <citation type="journal article" date="2011" name="Science">
        <title>The Selaginella genome identifies genetic changes associated with the evolution of vascular plants.</title>
        <authorList>
            <person name="Banks J.A."/>
            <person name="Nishiyama T."/>
            <person name="Hasebe M."/>
            <person name="Bowman J.L."/>
            <person name="Gribskov M."/>
            <person name="dePamphilis C."/>
            <person name="Albert V.A."/>
            <person name="Aono N."/>
            <person name="Aoyama T."/>
            <person name="Ambrose B.A."/>
            <person name="Ashton N.W."/>
            <person name="Axtell M.J."/>
            <person name="Barker E."/>
            <person name="Barker M.S."/>
            <person name="Bennetzen J.L."/>
            <person name="Bonawitz N.D."/>
            <person name="Chapple C."/>
            <person name="Cheng C."/>
            <person name="Correa L.G."/>
            <person name="Dacre M."/>
            <person name="DeBarry J."/>
            <person name="Dreyer I."/>
            <person name="Elias M."/>
            <person name="Engstrom E.M."/>
            <person name="Estelle M."/>
            <person name="Feng L."/>
            <person name="Finet C."/>
            <person name="Floyd S.K."/>
            <person name="Frommer W.B."/>
            <person name="Fujita T."/>
            <person name="Gramzow L."/>
            <person name="Gutensohn M."/>
            <person name="Harholt J."/>
            <person name="Hattori M."/>
            <person name="Heyl A."/>
            <person name="Hirai T."/>
            <person name="Hiwatashi Y."/>
            <person name="Ishikawa M."/>
            <person name="Iwata M."/>
            <person name="Karol K.G."/>
            <person name="Koehler B."/>
            <person name="Kolukisaoglu U."/>
            <person name="Kubo M."/>
            <person name="Kurata T."/>
            <person name="Lalonde S."/>
            <person name="Li K."/>
            <person name="Li Y."/>
            <person name="Litt A."/>
            <person name="Lyons E."/>
            <person name="Manning G."/>
            <person name="Maruyama T."/>
            <person name="Michael T.P."/>
            <person name="Mikami K."/>
            <person name="Miyazaki S."/>
            <person name="Morinaga S."/>
            <person name="Murata T."/>
            <person name="Mueller-Roeber B."/>
            <person name="Nelson D.R."/>
            <person name="Obara M."/>
            <person name="Oguri Y."/>
            <person name="Olmstead R.G."/>
            <person name="Onodera N."/>
            <person name="Petersen B.L."/>
            <person name="Pils B."/>
            <person name="Prigge M."/>
            <person name="Rensing S.A."/>
            <person name="Riano-Pachon D.M."/>
            <person name="Roberts A.W."/>
            <person name="Sato Y."/>
            <person name="Scheller H.V."/>
            <person name="Schulz B."/>
            <person name="Schulz C."/>
            <person name="Shakirov E.V."/>
            <person name="Shibagaki N."/>
            <person name="Shinohara N."/>
            <person name="Shippen D.E."/>
            <person name="Soerensen I."/>
            <person name="Sotooka R."/>
            <person name="Sugimoto N."/>
            <person name="Sugita M."/>
            <person name="Sumikawa N."/>
            <person name="Tanurdzic M."/>
            <person name="Theissen G."/>
            <person name="Ulvskov P."/>
            <person name="Wakazuki S."/>
            <person name="Weng J.K."/>
            <person name="Willats W.W."/>
            <person name="Wipf D."/>
            <person name="Wolf P.G."/>
            <person name="Yang L."/>
            <person name="Zimmer A.D."/>
            <person name="Zhu Q."/>
            <person name="Mitros T."/>
            <person name="Hellsten U."/>
            <person name="Loque D."/>
            <person name="Otillar R."/>
            <person name="Salamov A."/>
            <person name="Schmutz J."/>
            <person name="Shapiro H."/>
            <person name="Lindquist E."/>
            <person name="Lucas S."/>
            <person name="Rokhsar D."/>
            <person name="Grigoriev I.V."/>
        </authorList>
    </citation>
    <scope>NUCLEOTIDE SEQUENCE [LARGE SCALE GENOMIC DNA]</scope>
</reference>
<dbReference type="EMBL" id="GL377603">
    <property type="protein sequence ID" value="EFJ20128.1"/>
    <property type="molecule type" value="Genomic_DNA"/>
</dbReference>
<dbReference type="PANTHER" id="PTHR31071:SF2">
    <property type="entry name" value="ACTIN CYTOSKELETON-REGULATORY COMPLEX PAN-LIKE PROTEIN"/>
    <property type="match status" value="1"/>
</dbReference>
<name>D8S5W5_SELML</name>
<keyword evidence="3" id="KW-1185">Reference proteome</keyword>
<dbReference type="PANTHER" id="PTHR31071">
    <property type="entry name" value="GB|AAF24581.1"/>
    <property type="match status" value="1"/>
</dbReference>
<keyword evidence="1" id="KW-0175">Coiled coil</keyword>
<dbReference type="OrthoDB" id="682528at2759"/>
<feature type="coiled-coil region" evidence="1">
    <location>
        <begin position="24"/>
        <end position="65"/>
    </location>
</feature>